<keyword evidence="2 3" id="KW-0456">Lyase</keyword>
<dbReference type="AlphaFoldDB" id="A0A563W178"/>
<sequence length="201" mass="23174">MSLYPELQALGKYLAGEFDNQQQALEQPAWYVHLRLWMRPVSLFTEDSITLYAEQASVVNIDRPYRPRILRLRSRETIEIEYYMFNDIEWIAGAGKDRRKLEQITAEKIKFLPNCTLKVTTENISPGNYRFKTTPAKETPCSFTYQGNNFQVFLGLEATEKELLTYDKGIEPVTGKGIWGALLGAYCFTKIQDFASELVGY</sequence>
<evidence type="ECO:0000313" key="4">
    <source>
        <dbReference type="EMBL" id="VEP17464.1"/>
    </source>
</evidence>
<organism evidence="4 5">
    <name type="scientific">Hyella patelloides LEGE 07179</name>
    <dbReference type="NCBI Taxonomy" id="945734"/>
    <lineage>
        <taxon>Bacteria</taxon>
        <taxon>Bacillati</taxon>
        <taxon>Cyanobacteriota</taxon>
        <taxon>Cyanophyceae</taxon>
        <taxon>Pleurocapsales</taxon>
        <taxon>Hyellaceae</taxon>
        <taxon>Hyella</taxon>
    </lineage>
</organism>
<accession>A0A563W178</accession>
<dbReference type="RefSeq" id="WP_144867099.1">
    <property type="nucleotide sequence ID" value="NZ_LR213820.1"/>
</dbReference>
<dbReference type="PANTHER" id="PTHR35137:SF1">
    <property type="entry name" value="CHROMOPHORE LYASE CRL, CHLOROPLASTIC"/>
    <property type="match status" value="1"/>
</dbReference>
<dbReference type="Proteomes" id="UP000320055">
    <property type="component" value="Unassembled WGS sequence"/>
</dbReference>
<comment type="similarity">
    <text evidence="1 3">Belongs to the CpcT/CpeT biliprotein lyase family.</text>
</comment>
<dbReference type="OrthoDB" id="509174at2"/>
<evidence type="ECO:0000256" key="3">
    <source>
        <dbReference type="HAMAP-Rule" id="MF_01460"/>
    </source>
</evidence>
<comment type="function">
    <text evidence="3">Covalently attaches a chromophore to Cys residue(s) of phycobiliproteins.</text>
</comment>
<reference evidence="4 5" key="1">
    <citation type="submission" date="2019-01" db="EMBL/GenBank/DDBJ databases">
        <authorList>
            <person name="Brito A."/>
        </authorList>
    </citation>
    <scope>NUCLEOTIDE SEQUENCE [LARGE SCALE GENOMIC DNA]</scope>
    <source>
        <strain evidence="4">1</strain>
    </source>
</reference>
<proteinExistence type="inferred from homology"/>
<gene>
    <name evidence="3 4" type="primary">cpcT</name>
    <name evidence="4" type="ORF">H1P_610015</name>
</gene>
<evidence type="ECO:0000313" key="5">
    <source>
        <dbReference type="Proteomes" id="UP000320055"/>
    </source>
</evidence>
<dbReference type="HAMAP" id="MF_01460">
    <property type="entry name" value="Chrphore_lyase_CpxT"/>
    <property type="match status" value="1"/>
</dbReference>
<dbReference type="InterPro" id="IPR010404">
    <property type="entry name" value="CpcT/CpeT"/>
</dbReference>
<dbReference type="GO" id="GO:0017006">
    <property type="term" value="P:protein-tetrapyrrole linkage"/>
    <property type="evidence" value="ECO:0007669"/>
    <property type="project" value="UniProtKB-UniRule"/>
</dbReference>
<dbReference type="InterPro" id="IPR038672">
    <property type="entry name" value="CpcT/CpeT_sf"/>
</dbReference>
<protein>
    <recommendedName>
        <fullName evidence="3">Chromophore lyase CpcT/CpeT</fullName>
        <ecNumber evidence="3">4.-.-.-</ecNumber>
    </recommendedName>
</protein>
<name>A0A563W178_9CYAN</name>
<dbReference type="CDD" id="cd16338">
    <property type="entry name" value="CpcT"/>
    <property type="match status" value="1"/>
</dbReference>
<dbReference type="EMBL" id="CAACVJ010000568">
    <property type="protein sequence ID" value="VEP17464.1"/>
    <property type="molecule type" value="Genomic_DNA"/>
</dbReference>
<dbReference type="GO" id="GO:0016829">
    <property type="term" value="F:lyase activity"/>
    <property type="evidence" value="ECO:0007669"/>
    <property type="project" value="UniProtKB-KW"/>
</dbReference>
<dbReference type="PANTHER" id="PTHR35137">
    <property type="entry name" value="CHROMOPHORE LYASE CRL, CHLOROPLASTIC"/>
    <property type="match status" value="1"/>
</dbReference>
<evidence type="ECO:0000256" key="1">
    <source>
        <dbReference type="ARBA" id="ARBA00008206"/>
    </source>
</evidence>
<dbReference type="Gene3D" id="2.40.128.590">
    <property type="entry name" value="CpcT/CpeT domain"/>
    <property type="match status" value="1"/>
</dbReference>
<dbReference type="EC" id="4.-.-.-" evidence="3"/>
<dbReference type="Pfam" id="PF06206">
    <property type="entry name" value="CpeT"/>
    <property type="match status" value="1"/>
</dbReference>
<keyword evidence="5" id="KW-1185">Reference proteome</keyword>
<evidence type="ECO:0000256" key="2">
    <source>
        <dbReference type="ARBA" id="ARBA00023239"/>
    </source>
</evidence>